<dbReference type="EMBL" id="CP027845">
    <property type="protein sequence ID" value="AVP87651.1"/>
    <property type="molecule type" value="Genomic_DNA"/>
</dbReference>
<dbReference type="Proteomes" id="UP000241762">
    <property type="component" value="Chromosome"/>
</dbReference>
<protein>
    <recommendedName>
        <fullName evidence="1">PD-(D/E)XK endonuclease-like domain-containing protein</fullName>
    </recommendedName>
</protein>
<feature type="domain" description="PD-(D/E)XK endonuclease-like" evidence="1">
    <location>
        <begin position="646"/>
        <end position="843"/>
    </location>
</feature>
<dbReference type="InterPro" id="IPR011604">
    <property type="entry name" value="PDDEXK-like_dom_sf"/>
</dbReference>
<reference evidence="2 3" key="1">
    <citation type="submission" date="2018-03" db="EMBL/GenBank/DDBJ databases">
        <title>A gene transfer event suggests a long-term partnership between eustigmatophyte algae and a novel lineage of endosymbiotic bacteria.</title>
        <authorList>
            <person name="Yurchenko T."/>
            <person name="Sevcikova T."/>
            <person name="Pribyl P."/>
            <person name="El Karkouri K."/>
            <person name="Klimes V."/>
            <person name="Amaral R."/>
            <person name="Zbrankova V."/>
            <person name="Kim E."/>
            <person name="Raoult D."/>
            <person name="Santos L.M.A."/>
            <person name="Elias M."/>
        </authorList>
    </citation>
    <scope>NUCLEOTIDE SEQUENCE [LARGE SCALE GENOMIC DNA]</scope>
    <source>
        <strain evidence="2">CCALA 838</strain>
    </source>
</reference>
<dbReference type="InterPro" id="IPR027417">
    <property type="entry name" value="P-loop_NTPase"/>
</dbReference>
<keyword evidence="3" id="KW-1185">Reference proteome</keyword>
<evidence type="ECO:0000259" key="1">
    <source>
        <dbReference type="Pfam" id="PF12705"/>
    </source>
</evidence>
<dbReference type="AlphaFoldDB" id="A0A2P1P8R7"/>
<dbReference type="Pfam" id="PF12705">
    <property type="entry name" value="PDDEXK_1"/>
    <property type="match status" value="1"/>
</dbReference>
<gene>
    <name evidence="2" type="ORF">phytr_7110</name>
</gene>
<evidence type="ECO:0000313" key="2">
    <source>
        <dbReference type="EMBL" id="AVP87651.1"/>
    </source>
</evidence>
<proteinExistence type="predicted"/>
<dbReference type="KEGG" id="ptc:phytr_7110"/>
<sequence>MIFKLDTKSQHMLFYYIPSHLNYLSVLSKFLVNTYGKGIDQVQIIFAHPLQCQFFHKELIETLKPSGGNFFLPQIIPLSSLWERFRVIKENDKLYGRAKSIEEILCLSKNLMPDLHAADRFEVANQLHQVLKELANNNADITCLDEQLLADKSIHLQEQLKLIGEQSVNLKNSLDNKLPSFDFDNKIYVKYLKELVQLGPTILVGLTRESKFFNQFLLDNLDNENLTFILPPICDAKNLDLFNNSKKLVEFLKVKDIKPIGQEESNFSFKDFLGANPQSKISHISLVEAENEIEESNLIFILIKDFLDKNPGKSIALMLSNRHIINFVINNLKKYQISFADFLGENFLENKLVQFILSLTHYILEPTSIDKLLACLKHPYIYCEYSNRVENIIRENVFMNSAFDISNHIEDLWLKTWWENFYSIIQKYQNKLKDEAELNDFIRISFQLSEELYPDIWKISGIEKIVNFFRDLLEANFSVIKKDEYYNFLKAILKKNRIITSHPSPQVSILSPDNSLYLNFDLVILGDMNGDIKCASQNLDMWIAGALRRSLDLTNPEEEFKAKMQDFYLLLCNKEVVLTRAKKVNNSTTSSSKFWQQLMHLAKSDKILNVDSKNGYLDVLRYYLFDRTLPVNSEFLVENSCFPEKVSVTNLELLIKNPHGFYAKNILRLYPYDELNKQELNAEFGTLLHAIICAYNKLPEIGDTKAFLQLAELEIKKLGADEFIINLWWPKIASIGSAYVNFARTRGAKKIYSEIYGQMYVDIDDKTQRIIAIADEIVVNEDGSVHIIDYKTGTPPTKKDVLSGIAPQLIVEGLILARGGFKGLPKVNPSQISFIKLSHNDPHLQEISMQDIDFDIHYSGLQNLLKHYLSQPVRYYVLPHDDYIPKYDQYRHLGRKNYFLYT</sequence>
<dbReference type="InterPro" id="IPR038726">
    <property type="entry name" value="PDDEXK_AddAB-type"/>
</dbReference>
<dbReference type="Gene3D" id="3.90.320.10">
    <property type="match status" value="1"/>
</dbReference>
<evidence type="ECO:0000313" key="3">
    <source>
        <dbReference type="Proteomes" id="UP000241762"/>
    </source>
</evidence>
<organism evidence="2 3">
    <name type="scientific">Candidatus Phycorickettsia trachydisci</name>
    <dbReference type="NCBI Taxonomy" id="2115978"/>
    <lineage>
        <taxon>Bacteria</taxon>
        <taxon>Pseudomonadati</taxon>
        <taxon>Pseudomonadota</taxon>
        <taxon>Alphaproteobacteria</taxon>
        <taxon>Rickettsiales</taxon>
        <taxon>Rickettsiaceae</taxon>
        <taxon>Candidatus Phycorickettsia</taxon>
    </lineage>
</organism>
<name>A0A2P1P8R7_9RICK</name>
<dbReference type="SUPFAM" id="SSF52540">
    <property type="entry name" value="P-loop containing nucleoside triphosphate hydrolases"/>
    <property type="match status" value="1"/>
</dbReference>
<accession>A0A2P1P8R7</accession>